<dbReference type="PANTHER" id="PTHR23308">
    <property type="entry name" value="NUCLEAR INHIBITOR OF PROTEIN PHOSPHATASE-1"/>
    <property type="match status" value="1"/>
</dbReference>
<keyword evidence="2" id="KW-1133">Transmembrane helix</keyword>
<dbReference type="InterPro" id="IPR008984">
    <property type="entry name" value="SMAD_FHA_dom_sf"/>
</dbReference>
<feature type="domain" description="FHA" evidence="3">
    <location>
        <begin position="64"/>
        <end position="113"/>
    </location>
</feature>
<evidence type="ECO:0000256" key="1">
    <source>
        <dbReference type="ARBA" id="ARBA00022553"/>
    </source>
</evidence>
<dbReference type="Pfam" id="PF00498">
    <property type="entry name" value="FHA"/>
    <property type="match status" value="1"/>
</dbReference>
<sequence length="137" mass="14960">MINVTLLVGRLLFVALLYLFLFAIMKTGIGLVRGQRKKEKSWTIAVERGPKELRGVQIAVHGPVIVGRNPGADIVIGAGYVSGRHARFTLMGQNLFVEDLGSTNGTTVNGHRIFEPTALRDKDTVTIGDVVMRARFA</sequence>
<evidence type="ECO:0000313" key="5">
    <source>
        <dbReference type="Proteomes" id="UP000182975"/>
    </source>
</evidence>
<gene>
    <name evidence="4" type="ORF">SAMN02910314_00432</name>
</gene>
<name>A0A172RZB8_9ACTN</name>
<keyword evidence="2" id="KW-0472">Membrane</keyword>
<dbReference type="PATRIC" id="fig|79604.3.peg.1618"/>
<keyword evidence="1" id="KW-0597">Phosphoprotein</keyword>
<dbReference type="InterPro" id="IPR050923">
    <property type="entry name" value="Cell_Proc_Reg/RNA_Proc"/>
</dbReference>
<keyword evidence="5" id="KW-1185">Reference proteome</keyword>
<protein>
    <submittedName>
        <fullName evidence="4">FHA domain-containing protein</fullName>
    </submittedName>
</protein>
<evidence type="ECO:0000313" key="4">
    <source>
        <dbReference type="EMBL" id="SEO52080.1"/>
    </source>
</evidence>
<dbReference type="Proteomes" id="UP000182975">
    <property type="component" value="Unassembled WGS sequence"/>
</dbReference>
<keyword evidence="2" id="KW-0812">Transmembrane</keyword>
<dbReference type="KEGG" id="ddt:AAY81_08055"/>
<dbReference type="OrthoDB" id="151099at2"/>
<dbReference type="SUPFAM" id="SSF49879">
    <property type="entry name" value="SMAD/FHA domain"/>
    <property type="match status" value="1"/>
</dbReference>
<dbReference type="STRING" id="79604.AAY81_08055"/>
<dbReference type="AlphaFoldDB" id="A0A172RZB8"/>
<evidence type="ECO:0000256" key="2">
    <source>
        <dbReference type="SAM" id="Phobius"/>
    </source>
</evidence>
<reference evidence="5" key="1">
    <citation type="submission" date="2016-10" db="EMBL/GenBank/DDBJ databases">
        <authorList>
            <person name="Varghese N."/>
        </authorList>
    </citation>
    <scope>NUCLEOTIDE SEQUENCE [LARGE SCALE GENOMIC DNA]</scope>
    <source>
        <strain evidence="5">DSM 21843</strain>
    </source>
</reference>
<organism evidence="4 5">
    <name type="scientific">Denitrobacterium detoxificans</name>
    <dbReference type="NCBI Taxonomy" id="79604"/>
    <lineage>
        <taxon>Bacteria</taxon>
        <taxon>Bacillati</taxon>
        <taxon>Actinomycetota</taxon>
        <taxon>Coriobacteriia</taxon>
        <taxon>Eggerthellales</taxon>
        <taxon>Eggerthellaceae</taxon>
        <taxon>Denitrobacterium</taxon>
    </lineage>
</organism>
<dbReference type="CDD" id="cd00060">
    <property type="entry name" value="FHA"/>
    <property type="match status" value="1"/>
</dbReference>
<feature type="transmembrane region" description="Helical" evidence="2">
    <location>
        <begin position="12"/>
        <end position="32"/>
    </location>
</feature>
<accession>A0A172RZB8</accession>
<proteinExistence type="predicted"/>
<dbReference type="EMBL" id="FOEC01000002">
    <property type="protein sequence ID" value="SEO52080.1"/>
    <property type="molecule type" value="Genomic_DNA"/>
</dbReference>
<dbReference type="SMART" id="SM00240">
    <property type="entry name" value="FHA"/>
    <property type="match status" value="1"/>
</dbReference>
<dbReference type="Gene3D" id="2.60.200.20">
    <property type="match status" value="1"/>
</dbReference>
<dbReference type="InterPro" id="IPR000253">
    <property type="entry name" value="FHA_dom"/>
</dbReference>
<dbReference type="PROSITE" id="PS50006">
    <property type="entry name" value="FHA_DOMAIN"/>
    <property type="match status" value="1"/>
</dbReference>
<dbReference type="RefSeq" id="WP_066663719.1">
    <property type="nucleotide sequence ID" value="NZ_CP011402.1"/>
</dbReference>
<evidence type="ECO:0000259" key="3">
    <source>
        <dbReference type="PROSITE" id="PS50006"/>
    </source>
</evidence>